<dbReference type="PANTHER" id="PTHR30055">
    <property type="entry name" value="HTH-TYPE TRANSCRIPTIONAL REGULATOR RUTR"/>
    <property type="match status" value="1"/>
</dbReference>
<keyword evidence="7" id="KW-1185">Reference proteome</keyword>
<feature type="DNA-binding region" description="H-T-H motif" evidence="4">
    <location>
        <begin position="29"/>
        <end position="48"/>
    </location>
</feature>
<evidence type="ECO:0000256" key="2">
    <source>
        <dbReference type="ARBA" id="ARBA00023125"/>
    </source>
</evidence>
<evidence type="ECO:0000256" key="1">
    <source>
        <dbReference type="ARBA" id="ARBA00023015"/>
    </source>
</evidence>
<dbReference type="PANTHER" id="PTHR30055:SF151">
    <property type="entry name" value="TRANSCRIPTIONAL REGULATORY PROTEIN"/>
    <property type="match status" value="1"/>
</dbReference>
<dbReference type="InterPro" id="IPR004111">
    <property type="entry name" value="Repressor_TetR_C"/>
</dbReference>
<dbReference type="Gene3D" id="1.10.10.60">
    <property type="entry name" value="Homeodomain-like"/>
    <property type="match status" value="1"/>
</dbReference>
<sequence>MGRRAKLTLADIENAGLSLLDENGASGLSIRTLATKLGCAPMTLYNYVATREELDILLVECALRGIATPPADSATWESQIRILALDMWEHIHRHPNIVSLLLTRRSQSATVLRLSEALLHSLRVPCADNRQRLHAFRAISAVIIGMAQNDLAGPIPSTAGQAKSDTIAHIQQLDPDRYPALIAITSPAEESSAKEEFIAALEIVIRGIT</sequence>
<evidence type="ECO:0000259" key="5">
    <source>
        <dbReference type="PROSITE" id="PS50977"/>
    </source>
</evidence>
<evidence type="ECO:0000256" key="3">
    <source>
        <dbReference type="ARBA" id="ARBA00023163"/>
    </source>
</evidence>
<evidence type="ECO:0000313" key="7">
    <source>
        <dbReference type="Proteomes" id="UP000009080"/>
    </source>
</evidence>
<proteinExistence type="predicted"/>
<dbReference type="InterPro" id="IPR001647">
    <property type="entry name" value="HTH_TetR"/>
</dbReference>
<keyword evidence="2 4" id="KW-0238">DNA-binding</keyword>
<dbReference type="eggNOG" id="COG1309">
    <property type="taxonomic scope" value="Bacteria"/>
</dbReference>
<dbReference type="SUPFAM" id="SSF48498">
    <property type="entry name" value="Tetracyclin repressor-like, C-terminal domain"/>
    <property type="match status" value="1"/>
</dbReference>
<dbReference type="HOGENOM" id="CLU_069543_3_1_6"/>
<dbReference type="Gene3D" id="1.10.357.10">
    <property type="entry name" value="Tetracycline Repressor, domain 2"/>
    <property type="match status" value="1"/>
</dbReference>
<name>C5BSU2_TERTT</name>
<organism evidence="6 7">
    <name type="scientific">Teredinibacter turnerae (strain ATCC 39867 / T7901)</name>
    <dbReference type="NCBI Taxonomy" id="377629"/>
    <lineage>
        <taxon>Bacteria</taxon>
        <taxon>Pseudomonadati</taxon>
        <taxon>Pseudomonadota</taxon>
        <taxon>Gammaproteobacteria</taxon>
        <taxon>Cellvibrionales</taxon>
        <taxon>Cellvibrionaceae</taxon>
        <taxon>Teredinibacter</taxon>
    </lineage>
</organism>
<dbReference type="InterPro" id="IPR050109">
    <property type="entry name" value="HTH-type_TetR-like_transc_reg"/>
</dbReference>
<dbReference type="PROSITE" id="PS50977">
    <property type="entry name" value="HTH_TETR_2"/>
    <property type="match status" value="1"/>
</dbReference>
<keyword evidence="3" id="KW-0804">Transcription</keyword>
<dbReference type="EMBL" id="CP001614">
    <property type="protein sequence ID" value="ACR11086.1"/>
    <property type="molecule type" value="Genomic_DNA"/>
</dbReference>
<protein>
    <submittedName>
        <fullName evidence="6">Transcriptional regulator</fullName>
    </submittedName>
</protein>
<dbReference type="GO" id="GO:0003700">
    <property type="term" value="F:DNA-binding transcription factor activity"/>
    <property type="evidence" value="ECO:0007669"/>
    <property type="project" value="TreeGrafter"/>
</dbReference>
<evidence type="ECO:0000313" key="6">
    <source>
        <dbReference type="EMBL" id="ACR11086.1"/>
    </source>
</evidence>
<dbReference type="KEGG" id="ttu:TERTU_3786"/>
<dbReference type="Pfam" id="PF02909">
    <property type="entry name" value="TetR_C_1"/>
    <property type="match status" value="1"/>
</dbReference>
<dbReference type="STRING" id="377629.TERTU_3786"/>
<dbReference type="RefSeq" id="WP_015817198.1">
    <property type="nucleotide sequence ID" value="NC_012997.1"/>
</dbReference>
<dbReference type="OrthoDB" id="9089941at2"/>
<keyword evidence="1" id="KW-0805">Transcription regulation</keyword>
<reference evidence="6 7" key="1">
    <citation type="journal article" date="2009" name="PLoS ONE">
        <title>The complete genome of Teredinibacter turnerae T7901: an intracellular endosymbiont of marine wood-boring bivalves (shipworms).</title>
        <authorList>
            <person name="Yang J.C."/>
            <person name="Madupu R."/>
            <person name="Durkin A.S."/>
            <person name="Ekborg N.A."/>
            <person name="Pedamallu C.S."/>
            <person name="Hostetler J.B."/>
            <person name="Radune D."/>
            <person name="Toms B.S."/>
            <person name="Henrissat B."/>
            <person name="Coutinho P.M."/>
            <person name="Schwarz S."/>
            <person name="Field L."/>
            <person name="Trindade-Silva A.E."/>
            <person name="Soares C.A.G."/>
            <person name="Elshahawi S."/>
            <person name="Hanora A."/>
            <person name="Schmidt E.W."/>
            <person name="Haygood M.G."/>
            <person name="Posfai J."/>
            <person name="Benner J."/>
            <person name="Madinger C."/>
            <person name="Nove J."/>
            <person name="Anton B."/>
            <person name="Chaudhary K."/>
            <person name="Foster J."/>
            <person name="Holman A."/>
            <person name="Kumar S."/>
            <person name="Lessard P.A."/>
            <person name="Luyten Y.A."/>
            <person name="Slatko B."/>
            <person name="Wood N."/>
            <person name="Wu B."/>
            <person name="Teplitski M."/>
            <person name="Mougous J.D."/>
            <person name="Ward N."/>
            <person name="Eisen J.A."/>
            <person name="Badger J.H."/>
            <person name="Distel D.L."/>
        </authorList>
    </citation>
    <scope>NUCLEOTIDE SEQUENCE [LARGE SCALE GENOMIC DNA]</scope>
    <source>
        <strain evidence="7">ATCC 39867 / T7901</strain>
    </source>
</reference>
<feature type="domain" description="HTH tetR-type" evidence="5">
    <location>
        <begin position="6"/>
        <end position="66"/>
    </location>
</feature>
<dbReference type="Proteomes" id="UP000009080">
    <property type="component" value="Chromosome"/>
</dbReference>
<dbReference type="GO" id="GO:0000976">
    <property type="term" value="F:transcription cis-regulatory region binding"/>
    <property type="evidence" value="ECO:0007669"/>
    <property type="project" value="TreeGrafter"/>
</dbReference>
<evidence type="ECO:0000256" key="4">
    <source>
        <dbReference type="PROSITE-ProRule" id="PRU00335"/>
    </source>
</evidence>
<dbReference type="InterPro" id="IPR009057">
    <property type="entry name" value="Homeodomain-like_sf"/>
</dbReference>
<dbReference type="InterPro" id="IPR036271">
    <property type="entry name" value="Tet_transcr_reg_TetR-rel_C_sf"/>
</dbReference>
<dbReference type="GO" id="GO:0045892">
    <property type="term" value="P:negative regulation of DNA-templated transcription"/>
    <property type="evidence" value="ECO:0007669"/>
    <property type="project" value="InterPro"/>
</dbReference>
<dbReference type="SUPFAM" id="SSF46689">
    <property type="entry name" value="Homeodomain-like"/>
    <property type="match status" value="1"/>
</dbReference>
<gene>
    <name evidence="6" type="ordered locus">TERTU_3786</name>
</gene>
<dbReference type="AlphaFoldDB" id="C5BSU2"/>
<accession>C5BSU2</accession>